<dbReference type="EMBL" id="KK113457">
    <property type="protein sequence ID" value="KFM60250.1"/>
    <property type="molecule type" value="Genomic_DNA"/>
</dbReference>
<protein>
    <submittedName>
        <fullName evidence="1">SCAN domain-containing protein 3</fullName>
    </submittedName>
</protein>
<accession>A0A087T561</accession>
<feature type="non-terminal residue" evidence="1">
    <location>
        <position position="112"/>
    </location>
</feature>
<organism evidence="1 2">
    <name type="scientific">Stegodyphus mimosarum</name>
    <name type="common">African social velvet spider</name>
    <dbReference type="NCBI Taxonomy" id="407821"/>
    <lineage>
        <taxon>Eukaryota</taxon>
        <taxon>Metazoa</taxon>
        <taxon>Ecdysozoa</taxon>
        <taxon>Arthropoda</taxon>
        <taxon>Chelicerata</taxon>
        <taxon>Arachnida</taxon>
        <taxon>Araneae</taxon>
        <taxon>Araneomorphae</taxon>
        <taxon>Entelegynae</taxon>
        <taxon>Eresoidea</taxon>
        <taxon>Eresidae</taxon>
        <taxon>Stegodyphus</taxon>
    </lineage>
</organism>
<sequence>MNFVQLLVHICFEEDERITKEYLFSESVHDTATANEVFKVIDNFISENDISWNKCSDIAQALTQKHSSVISQINKVASETKFTHCCIHREDVLAKTNPENLNQMKIVNFLKS</sequence>
<evidence type="ECO:0000313" key="1">
    <source>
        <dbReference type="EMBL" id="KFM60250.1"/>
    </source>
</evidence>
<evidence type="ECO:0000313" key="2">
    <source>
        <dbReference type="Proteomes" id="UP000054359"/>
    </source>
</evidence>
<dbReference type="Proteomes" id="UP000054359">
    <property type="component" value="Unassembled WGS sequence"/>
</dbReference>
<reference evidence="1 2" key="1">
    <citation type="submission" date="2013-11" db="EMBL/GenBank/DDBJ databases">
        <title>Genome sequencing of Stegodyphus mimosarum.</title>
        <authorList>
            <person name="Bechsgaard J."/>
        </authorList>
    </citation>
    <scope>NUCLEOTIDE SEQUENCE [LARGE SCALE GENOMIC DNA]</scope>
</reference>
<dbReference type="OrthoDB" id="6708435at2759"/>
<keyword evidence="2" id="KW-1185">Reference proteome</keyword>
<name>A0A087T561_STEMI</name>
<dbReference type="AlphaFoldDB" id="A0A087T561"/>
<dbReference type="STRING" id="407821.A0A087T561"/>
<dbReference type="PANTHER" id="PTHR45913">
    <property type="entry name" value="EPM2A-INTERACTING PROTEIN 1"/>
    <property type="match status" value="1"/>
</dbReference>
<dbReference type="PANTHER" id="PTHR45913:SF19">
    <property type="entry name" value="LOW QUALITY PROTEIN: ZINC FINGER BED DOMAIN-CONTAINING PROTEIN 5-LIKE"/>
    <property type="match status" value="1"/>
</dbReference>
<proteinExistence type="predicted"/>
<gene>
    <name evidence="1" type="ORF">X975_24204</name>
</gene>